<comment type="caution">
    <text evidence="2">The sequence shown here is derived from an EMBL/GenBank/DDBJ whole genome shotgun (WGS) entry which is preliminary data.</text>
</comment>
<evidence type="ECO:0000313" key="2">
    <source>
        <dbReference type="EMBL" id="CAK9062676.1"/>
    </source>
</evidence>
<gene>
    <name evidence="2" type="ORF">CCMP2556_LOCUS30813</name>
</gene>
<name>A0ABP0NGN9_9DINO</name>
<proteinExistence type="predicted"/>
<feature type="non-terminal residue" evidence="2">
    <location>
        <position position="957"/>
    </location>
</feature>
<feature type="compositionally biased region" description="Acidic residues" evidence="1">
    <location>
        <begin position="512"/>
        <end position="522"/>
    </location>
</feature>
<evidence type="ECO:0000256" key="1">
    <source>
        <dbReference type="SAM" id="MobiDB-lite"/>
    </source>
</evidence>
<sequence>MAADAGNDGSMSPEMPLQGDQAKHVASGLQAPSLALRLIPCDRCGTQIQMKVGASLQFCGKDTSKEKTFHLQAAKAGKEQELVNLKKTDPQRYLSLFNTFCDGLQKGPGRPKASTAEGKPKSFDFAVLDEHRQIGERKQVGVRSVPKCFQDYVDFYTGKTGEVPSCQRLSREGAEHRWKREFADRSVDREQLKQFNELGEWTGGYAWALYVDLPREKSRIQFDDKFMDLKKQVGQIKNPGEEAAQNMEEQCKSLATSLRDDTEEFYVMPSTAAPLAGGKGKGKGTKPKNTKPPKGGPSGPSGSVVTASMTSRRLSMRPFNDLKRNLTTAIASAKHLLAKVRDDEGITEDMFDTHPALREINKRLTMAQFANDPDVDPVRGQSISASLWALMKDDAFFVELGALREEAQTVGQLSVFRNNSDLLGCVDDVHTGYELHGRALVHMNSLATGLITSAKQFSQQAAAVKKARELEMKEEQKELAREQKRQKTEQKKEQKLRDRLAKKQQAEKKEEDQQEQEGEVEDENKKRSAGPGGPTTEIPPQKKRRAPANVWSELTDTDPLVLQSKFTDSAIQVVEDFDLGLQYYADCQPVIIRARRATLKKVLEQSFEDQKYVKQINTVLLGASRTFTSDICAEFANPKSTATRRMQVLNDIDTEVARAVSMDDLLERVLEETNKDILMEPALRCSENLTEHLDTEVQERMNPQRFADSKSKWDQLQLYAVQKGTNFAGHASGGAGMAQIQASGTRIVALCRIDQLWSELGCSSIQACLDGLQNLTPEHEAFRELTTFAYGCFLAGDILLVPQGYVCVEKAVNDHNIGFRSLSHMCFHRLHESMKIFRLHLARNYGTEIMCSVLEQAATTVWADWSQSKAKAALATLTGTDEVEEVEEGQRKALPGPTLPLDSHPDNVRAYVKMWRMDAEARAAQSRPVTLDFLQRNSAVSFHNFFEYVSLKMEDLG</sequence>
<accession>A0ABP0NGN9</accession>
<feature type="region of interest" description="Disordered" evidence="1">
    <location>
        <begin position="475"/>
        <end position="549"/>
    </location>
</feature>
<keyword evidence="3" id="KW-1185">Reference proteome</keyword>
<feature type="compositionally biased region" description="Basic and acidic residues" evidence="1">
    <location>
        <begin position="475"/>
        <end position="511"/>
    </location>
</feature>
<feature type="compositionally biased region" description="Basic residues" evidence="1">
    <location>
        <begin position="280"/>
        <end position="291"/>
    </location>
</feature>
<protein>
    <submittedName>
        <fullName evidence="2">Uncharacterized protein</fullName>
    </submittedName>
</protein>
<dbReference type="Proteomes" id="UP001642484">
    <property type="component" value="Unassembled WGS sequence"/>
</dbReference>
<feature type="region of interest" description="Disordered" evidence="1">
    <location>
        <begin position="1"/>
        <end position="24"/>
    </location>
</feature>
<reference evidence="2 3" key="1">
    <citation type="submission" date="2024-02" db="EMBL/GenBank/DDBJ databases">
        <authorList>
            <person name="Chen Y."/>
            <person name="Shah S."/>
            <person name="Dougan E. K."/>
            <person name="Thang M."/>
            <person name="Chan C."/>
        </authorList>
    </citation>
    <scope>NUCLEOTIDE SEQUENCE [LARGE SCALE GENOMIC DNA]</scope>
</reference>
<organism evidence="2 3">
    <name type="scientific">Durusdinium trenchii</name>
    <dbReference type="NCBI Taxonomy" id="1381693"/>
    <lineage>
        <taxon>Eukaryota</taxon>
        <taxon>Sar</taxon>
        <taxon>Alveolata</taxon>
        <taxon>Dinophyceae</taxon>
        <taxon>Suessiales</taxon>
        <taxon>Symbiodiniaceae</taxon>
        <taxon>Durusdinium</taxon>
    </lineage>
</organism>
<evidence type="ECO:0000313" key="3">
    <source>
        <dbReference type="Proteomes" id="UP001642484"/>
    </source>
</evidence>
<dbReference type="EMBL" id="CAXAMN010021715">
    <property type="protein sequence ID" value="CAK9062676.1"/>
    <property type="molecule type" value="Genomic_DNA"/>
</dbReference>
<feature type="region of interest" description="Disordered" evidence="1">
    <location>
        <begin position="270"/>
        <end position="307"/>
    </location>
</feature>